<evidence type="ECO:0000313" key="2">
    <source>
        <dbReference type="Proteomes" id="UP000298787"/>
    </source>
</evidence>
<accession>A0A4U5TZF5</accession>
<organism evidence="1 2">
    <name type="scientific">Collichthys lucidus</name>
    <name type="common">Big head croaker</name>
    <name type="synonym">Sciaena lucida</name>
    <dbReference type="NCBI Taxonomy" id="240159"/>
    <lineage>
        <taxon>Eukaryota</taxon>
        <taxon>Metazoa</taxon>
        <taxon>Chordata</taxon>
        <taxon>Craniata</taxon>
        <taxon>Vertebrata</taxon>
        <taxon>Euteleostomi</taxon>
        <taxon>Actinopterygii</taxon>
        <taxon>Neopterygii</taxon>
        <taxon>Teleostei</taxon>
        <taxon>Neoteleostei</taxon>
        <taxon>Acanthomorphata</taxon>
        <taxon>Eupercaria</taxon>
        <taxon>Sciaenidae</taxon>
        <taxon>Collichthys</taxon>
    </lineage>
</organism>
<dbReference type="AlphaFoldDB" id="A0A4U5TZF5"/>
<proteinExistence type="predicted"/>
<name>A0A4U5TZF5_COLLU</name>
<dbReference type="Proteomes" id="UP000298787">
    <property type="component" value="Unassembled WGS sequence"/>
</dbReference>
<evidence type="ECO:0000313" key="1">
    <source>
        <dbReference type="EMBL" id="TKS65865.1"/>
    </source>
</evidence>
<dbReference type="EMBL" id="ML241166">
    <property type="protein sequence ID" value="TKS65865.1"/>
    <property type="molecule type" value="Genomic_DNA"/>
</dbReference>
<sequence length="113" mass="12746">MQQRHLVAECELQVSVNERDLISIIPSPGPQTVHNPTLSPPPIISDRRIQNSAARLLYTRDHITPVLQNLHWLLVPQRTQFKSLHNQTPLPASLTRSIATIHRAASVHLMQTS</sequence>
<reference evidence="1 2" key="1">
    <citation type="submission" date="2019-01" db="EMBL/GenBank/DDBJ databases">
        <title>Genome Assembly of Collichthys lucidus.</title>
        <authorList>
            <person name="Cai M."/>
            <person name="Xiao S."/>
        </authorList>
    </citation>
    <scope>NUCLEOTIDE SEQUENCE [LARGE SCALE GENOMIC DNA]</scope>
    <source>
        <strain evidence="1">JT15FE1705JMU</strain>
        <tissue evidence="1">Muscle</tissue>
    </source>
</reference>
<keyword evidence="2" id="KW-1185">Reference proteome</keyword>
<protein>
    <submittedName>
        <fullName evidence="1">Uncharacterized protein</fullName>
    </submittedName>
</protein>
<gene>
    <name evidence="1" type="ORF">D9C73_028105</name>
</gene>